<dbReference type="InterPro" id="IPR001279">
    <property type="entry name" value="Metallo-B-lactamas"/>
</dbReference>
<keyword evidence="2" id="KW-0732">Signal</keyword>
<proteinExistence type="predicted"/>
<dbReference type="InterPro" id="IPR044094">
    <property type="entry name" value="AtsA-like_MBL-fold"/>
</dbReference>
<dbReference type="SMART" id="SM00849">
    <property type="entry name" value="Lactamase_B"/>
    <property type="match status" value="1"/>
</dbReference>
<evidence type="ECO:0000259" key="3">
    <source>
        <dbReference type="SMART" id="SM00849"/>
    </source>
</evidence>
<evidence type="ECO:0000313" key="4">
    <source>
        <dbReference type="EMBL" id="MXO73317.1"/>
    </source>
</evidence>
<organism evidence="4 5">
    <name type="scientific">Alteraurantiacibacter buctensis</name>
    <dbReference type="NCBI Taxonomy" id="1503981"/>
    <lineage>
        <taxon>Bacteria</taxon>
        <taxon>Pseudomonadati</taxon>
        <taxon>Pseudomonadota</taxon>
        <taxon>Alphaproteobacteria</taxon>
        <taxon>Sphingomonadales</taxon>
        <taxon>Erythrobacteraceae</taxon>
        <taxon>Alteraurantiacibacter</taxon>
    </lineage>
</organism>
<dbReference type="Gene3D" id="3.60.15.10">
    <property type="entry name" value="Ribonuclease Z/Hydroxyacylglutathione hydrolase-like"/>
    <property type="match status" value="1"/>
</dbReference>
<evidence type="ECO:0000313" key="5">
    <source>
        <dbReference type="Proteomes" id="UP000466966"/>
    </source>
</evidence>
<dbReference type="AlphaFoldDB" id="A0A844Z3Z8"/>
<dbReference type="Proteomes" id="UP000466966">
    <property type="component" value="Unassembled WGS sequence"/>
</dbReference>
<dbReference type="EMBL" id="WTYV01000009">
    <property type="protein sequence ID" value="MXO73317.1"/>
    <property type="molecule type" value="Genomic_DNA"/>
</dbReference>
<dbReference type="Pfam" id="PF12706">
    <property type="entry name" value="Lactamase_B_2"/>
    <property type="match status" value="1"/>
</dbReference>
<gene>
    <name evidence="4" type="ORF">GRI99_16965</name>
</gene>
<feature type="domain" description="Metallo-beta-lactamase" evidence="3">
    <location>
        <begin position="62"/>
        <end position="262"/>
    </location>
</feature>
<feature type="chain" id="PRO_5033042194" evidence="2">
    <location>
        <begin position="24"/>
        <end position="319"/>
    </location>
</feature>
<sequence>MMVDRLRTVAAALVLLAGGPACAGTASAPVLASDTAVASDAHAVTMTLLGTGGGPGGRVDRSGIATLVQIGDRNYLVDAGDGVSRQLAHAGIGDVEIPVVFLTHLHDDHYAGLTALATFAYTLRSRNLHLVGPAGTDQLRTALAAMLQVSANIRMVENRLPLTPDQFLHATQFTQNPVYQDDRVTVTAIENHHFRFGPESPAATNKSYSLRFETGGRVIVFTGDTGPDPRVDELARGADIMFAEMVSAADRLAVPPQVLRHMDEEHLSPTEVGLLATRAGVRKLVLTHIGDVSEEDIAEVRRNYSGELVVGTDLAEIAL</sequence>
<protein>
    <submittedName>
        <fullName evidence="4">MBL fold metallo-hydrolase</fullName>
    </submittedName>
</protein>
<dbReference type="CDD" id="cd07719">
    <property type="entry name" value="arylsulfatase_AtsA-like_MBL-fold"/>
    <property type="match status" value="1"/>
</dbReference>
<dbReference type="OrthoDB" id="9803916at2"/>
<dbReference type="PANTHER" id="PTHR46018:SF2">
    <property type="entry name" value="ZINC PHOSPHODIESTERASE ELAC PROTEIN 1"/>
    <property type="match status" value="1"/>
</dbReference>
<dbReference type="RefSeq" id="WP_160773251.1">
    <property type="nucleotide sequence ID" value="NZ_WTYV01000009.1"/>
</dbReference>
<comment type="caution">
    <text evidence="4">The sequence shown here is derived from an EMBL/GenBank/DDBJ whole genome shotgun (WGS) entry which is preliminary data.</text>
</comment>
<accession>A0A844Z3Z8</accession>
<dbReference type="PANTHER" id="PTHR46018">
    <property type="entry name" value="ZINC PHOSPHODIESTERASE ELAC PROTEIN 1"/>
    <property type="match status" value="1"/>
</dbReference>
<dbReference type="GO" id="GO:0042781">
    <property type="term" value="F:3'-tRNA processing endoribonuclease activity"/>
    <property type="evidence" value="ECO:0007669"/>
    <property type="project" value="TreeGrafter"/>
</dbReference>
<keyword evidence="5" id="KW-1185">Reference proteome</keyword>
<evidence type="ECO:0000256" key="1">
    <source>
        <dbReference type="ARBA" id="ARBA00022801"/>
    </source>
</evidence>
<name>A0A844Z3Z8_9SPHN</name>
<keyword evidence="1 4" id="KW-0378">Hydrolase</keyword>
<dbReference type="InterPro" id="IPR036866">
    <property type="entry name" value="RibonucZ/Hydroxyglut_hydro"/>
</dbReference>
<feature type="signal peptide" evidence="2">
    <location>
        <begin position="1"/>
        <end position="23"/>
    </location>
</feature>
<reference evidence="4 5" key="1">
    <citation type="submission" date="2019-12" db="EMBL/GenBank/DDBJ databases">
        <title>Genomic-based taxomic classification of the family Erythrobacteraceae.</title>
        <authorList>
            <person name="Xu L."/>
        </authorList>
    </citation>
    <scope>NUCLEOTIDE SEQUENCE [LARGE SCALE GENOMIC DNA]</scope>
    <source>
        <strain evidence="4 5">M0322</strain>
    </source>
</reference>
<dbReference type="SUPFAM" id="SSF56281">
    <property type="entry name" value="Metallo-hydrolase/oxidoreductase"/>
    <property type="match status" value="1"/>
</dbReference>
<evidence type="ECO:0000256" key="2">
    <source>
        <dbReference type="SAM" id="SignalP"/>
    </source>
</evidence>